<dbReference type="GO" id="GO:0003735">
    <property type="term" value="F:structural constituent of ribosome"/>
    <property type="evidence" value="ECO:0007669"/>
    <property type="project" value="InterPro"/>
</dbReference>
<dbReference type="EMBL" id="KQ964421">
    <property type="protein sequence ID" value="KXN74656.1"/>
    <property type="molecule type" value="Genomic_DNA"/>
</dbReference>
<dbReference type="Proteomes" id="UP000070444">
    <property type="component" value="Unassembled WGS sequence"/>
</dbReference>
<dbReference type="InterPro" id="IPR036373">
    <property type="entry name" value="Ribosomal_bL17_sf"/>
</dbReference>
<dbReference type="SUPFAM" id="SSF64263">
    <property type="entry name" value="Prokaryotic ribosomal protein L17"/>
    <property type="match status" value="1"/>
</dbReference>
<dbReference type="OrthoDB" id="275000at2759"/>
<dbReference type="AlphaFoldDB" id="A0A137PI29"/>
<reference evidence="5 6" key="1">
    <citation type="journal article" date="2015" name="Genome Biol. Evol.">
        <title>Phylogenomic analyses indicate that early fungi evolved digesting cell walls of algal ancestors of land plants.</title>
        <authorList>
            <person name="Chang Y."/>
            <person name="Wang S."/>
            <person name="Sekimoto S."/>
            <person name="Aerts A.L."/>
            <person name="Choi C."/>
            <person name="Clum A."/>
            <person name="LaButti K.M."/>
            <person name="Lindquist E.A."/>
            <person name="Yee Ngan C."/>
            <person name="Ohm R.A."/>
            <person name="Salamov A.A."/>
            <person name="Grigoriev I.V."/>
            <person name="Spatafora J.W."/>
            <person name="Berbee M.L."/>
        </authorList>
    </citation>
    <scope>NUCLEOTIDE SEQUENCE [LARGE SCALE GENOMIC DNA]</scope>
    <source>
        <strain evidence="5 6">NRRL 28638</strain>
    </source>
</reference>
<gene>
    <name evidence="5" type="ORF">CONCODRAFT_32196</name>
</gene>
<evidence type="ECO:0000313" key="6">
    <source>
        <dbReference type="Proteomes" id="UP000070444"/>
    </source>
</evidence>
<keyword evidence="2 4" id="KW-0689">Ribosomal protein</keyword>
<evidence type="ECO:0000313" key="5">
    <source>
        <dbReference type="EMBL" id="KXN74656.1"/>
    </source>
</evidence>
<dbReference type="PANTHER" id="PTHR14413">
    <property type="entry name" value="RIBOSOMAL PROTEIN L17"/>
    <property type="match status" value="1"/>
</dbReference>
<dbReference type="STRING" id="796925.A0A137PI29"/>
<dbReference type="Pfam" id="PF01196">
    <property type="entry name" value="Ribosomal_L17"/>
    <property type="match status" value="1"/>
</dbReference>
<name>A0A137PI29_CONC2</name>
<keyword evidence="3 4" id="KW-0687">Ribonucleoprotein</keyword>
<evidence type="ECO:0000256" key="1">
    <source>
        <dbReference type="ARBA" id="ARBA00008777"/>
    </source>
</evidence>
<keyword evidence="6" id="KW-1185">Reference proteome</keyword>
<sequence length="131" mass="15346">MHHGKHLKRLGRKTTLHRQDMLRNMLTSLIKHGRIETTWTKAKSLQRLADKIVTYFKKGQDHHVVLAKNYIREHETTIPKLQELAKRFQDRPGGYTRVHKYGTRYGDNAPVGIIEYVGEPNDIKKFMTIKA</sequence>
<comment type="similarity">
    <text evidence="1 4">Belongs to the bacterial ribosomal protein bL17 family.</text>
</comment>
<evidence type="ECO:0000256" key="4">
    <source>
        <dbReference type="RuleBase" id="RU000660"/>
    </source>
</evidence>
<dbReference type="OMA" id="EHKRINT"/>
<evidence type="ECO:0000256" key="3">
    <source>
        <dbReference type="ARBA" id="ARBA00023274"/>
    </source>
</evidence>
<dbReference type="GO" id="GO:0005762">
    <property type="term" value="C:mitochondrial large ribosomal subunit"/>
    <property type="evidence" value="ECO:0007669"/>
    <property type="project" value="TreeGrafter"/>
</dbReference>
<dbReference type="PANTHER" id="PTHR14413:SF16">
    <property type="entry name" value="LARGE RIBOSOMAL SUBUNIT PROTEIN BL17M"/>
    <property type="match status" value="1"/>
</dbReference>
<dbReference type="NCBIfam" id="TIGR00059">
    <property type="entry name" value="L17"/>
    <property type="match status" value="1"/>
</dbReference>
<dbReference type="Gene3D" id="3.90.1030.10">
    <property type="entry name" value="Ribosomal protein L17"/>
    <property type="match status" value="1"/>
</dbReference>
<organism evidence="5 6">
    <name type="scientific">Conidiobolus coronatus (strain ATCC 28846 / CBS 209.66 / NRRL 28638)</name>
    <name type="common">Delacroixia coronata</name>
    <dbReference type="NCBI Taxonomy" id="796925"/>
    <lineage>
        <taxon>Eukaryota</taxon>
        <taxon>Fungi</taxon>
        <taxon>Fungi incertae sedis</taxon>
        <taxon>Zoopagomycota</taxon>
        <taxon>Entomophthoromycotina</taxon>
        <taxon>Entomophthoromycetes</taxon>
        <taxon>Entomophthorales</taxon>
        <taxon>Ancylistaceae</taxon>
        <taxon>Conidiobolus</taxon>
    </lineage>
</organism>
<protein>
    <submittedName>
        <fullName evidence="5">Ribosomal protein L17</fullName>
    </submittedName>
</protein>
<dbReference type="InterPro" id="IPR000456">
    <property type="entry name" value="Ribosomal_bL17"/>
</dbReference>
<accession>A0A137PI29</accession>
<proteinExistence type="inferred from homology"/>
<dbReference type="GO" id="GO:0006412">
    <property type="term" value="P:translation"/>
    <property type="evidence" value="ECO:0007669"/>
    <property type="project" value="InterPro"/>
</dbReference>
<feature type="non-terminal residue" evidence="5">
    <location>
        <position position="131"/>
    </location>
</feature>
<evidence type="ECO:0000256" key="2">
    <source>
        <dbReference type="ARBA" id="ARBA00022980"/>
    </source>
</evidence>